<gene>
    <name evidence="3" type="primary">Hypp816</name>
    <name evidence="3" type="ORF">BLAG_LOCUS2381</name>
</gene>
<comment type="similarity">
    <text evidence="1">Belongs to the IUNH family.</text>
</comment>
<evidence type="ECO:0000259" key="2">
    <source>
        <dbReference type="Pfam" id="PF01156"/>
    </source>
</evidence>
<accession>A0A8J9VBW3</accession>
<protein>
    <submittedName>
        <fullName evidence="3">Hypp816 protein</fullName>
    </submittedName>
</protein>
<sequence>MILQRFSITRNAGSLCKILSGVYFSTQHLRRSQGTLRRQVIQRVYQVSSSCKTMASSSTQDNKLVVLDVDCGQDDAQAIMLALTRPNVQVLGITCVSGNVGVHQVCRNVLRILKVFGRLDVPVYRGADVPILGTHMDCSHWHGQDGLGDVPDPDPPSLELVQSEHAVTALLRLSKEHPGEISLVAMAPLTNLALAVRMDPEFPARLRELVIMGGNINARGRVTPTAEFNFAYDSEAAHMVLSGYPCPVSDIPYEVCRFSPDCGIPWDEWDKIMAIPTERGKFHSAILAASTAREKAAKTHTPLYHTCDPYALMVAARPDIVMETEDVYATVELRGEVTRGQMVCDYRGLWKKEPNLRVVKKLDMKAAIQMFWDALQ</sequence>
<dbReference type="CDD" id="cd02649">
    <property type="entry name" value="nuc_hydro_CeIAG"/>
    <property type="match status" value="1"/>
</dbReference>
<feature type="domain" description="Inosine/uridine-preferring nucleoside hydrolase" evidence="2">
    <location>
        <begin position="65"/>
        <end position="367"/>
    </location>
</feature>
<dbReference type="OrthoDB" id="432381at2759"/>
<dbReference type="SUPFAM" id="SSF53590">
    <property type="entry name" value="Nucleoside hydrolase"/>
    <property type="match status" value="1"/>
</dbReference>
<dbReference type="InterPro" id="IPR036452">
    <property type="entry name" value="Ribo_hydro-like"/>
</dbReference>
<reference evidence="3" key="1">
    <citation type="submission" date="2022-01" db="EMBL/GenBank/DDBJ databases">
        <authorList>
            <person name="Braso-Vives M."/>
        </authorList>
    </citation>
    <scope>NUCLEOTIDE SEQUENCE</scope>
</reference>
<dbReference type="Pfam" id="PF01156">
    <property type="entry name" value="IU_nuc_hydro"/>
    <property type="match status" value="1"/>
</dbReference>
<organism evidence="3 4">
    <name type="scientific">Branchiostoma lanceolatum</name>
    <name type="common">Common lancelet</name>
    <name type="synonym">Amphioxus lanceolatum</name>
    <dbReference type="NCBI Taxonomy" id="7740"/>
    <lineage>
        <taxon>Eukaryota</taxon>
        <taxon>Metazoa</taxon>
        <taxon>Chordata</taxon>
        <taxon>Cephalochordata</taxon>
        <taxon>Leptocardii</taxon>
        <taxon>Amphioxiformes</taxon>
        <taxon>Branchiostomatidae</taxon>
        <taxon>Branchiostoma</taxon>
    </lineage>
</organism>
<dbReference type="Gene3D" id="3.90.245.10">
    <property type="entry name" value="Ribonucleoside hydrolase-like"/>
    <property type="match status" value="1"/>
</dbReference>
<evidence type="ECO:0000256" key="1">
    <source>
        <dbReference type="ARBA" id="ARBA00009176"/>
    </source>
</evidence>
<dbReference type="InterPro" id="IPR052775">
    <property type="entry name" value="IUN_hydrolase"/>
</dbReference>
<dbReference type="AlphaFoldDB" id="A0A8J9VBW3"/>
<keyword evidence="4" id="KW-1185">Reference proteome</keyword>
<evidence type="ECO:0000313" key="3">
    <source>
        <dbReference type="EMBL" id="CAH1233724.1"/>
    </source>
</evidence>
<dbReference type="GO" id="GO:0016799">
    <property type="term" value="F:hydrolase activity, hydrolyzing N-glycosyl compounds"/>
    <property type="evidence" value="ECO:0007669"/>
    <property type="project" value="InterPro"/>
</dbReference>
<dbReference type="InterPro" id="IPR001910">
    <property type="entry name" value="Inosine/uridine_hydrolase_dom"/>
</dbReference>
<name>A0A8J9VBW3_BRALA</name>
<dbReference type="PANTHER" id="PTHR46190">
    <property type="entry name" value="SI:CH211-201H21.5-RELATED"/>
    <property type="match status" value="1"/>
</dbReference>
<proteinExistence type="inferred from homology"/>
<evidence type="ECO:0000313" key="4">
    <source>
        <dbReference type="Proteomes" id="UP000838412"/>
    </source>
</evidence>
<dbReference type="PANTHER" id="PTHR46190:SF1">
    <property type="entry name" value="SI:CH211-201H21.5"/>
    <property type="match status" value="1"/>
</dbReference>
<dbReference type="Proteomes" id="UP000838412">
    <property type="component" value="Chromosome 1"/>
</dbReference>
<dbReference type="EMBL" id="OV696686">
    <property type="protein sequence ID" value="CAH1233724.1"/>
    <property type="molecule type" value="Genomic_DNA"/>
</dbReference>